<evidence type="ECO:0000313" key="1">
    <source>
        <dbReference type="EMBL" id="MFC3212115.1"/>
    </source>
</evidence>
<gene>
    <name evidence="1" type="ORF">ACFOEJ_13580</name>
</gene>
<organism evidence="1 2">
    <name type="scientific">Planomicrobium okeanokoites</name>
    <name type="common">Planococcus okeanokoites</name>
    <name type="synonym">Flavobacterium okeanokoites</name>
    <dbReference type="NCBI Taxonomy" id="244"/>
    <lineage>
        <taxon>Bacteria</taxon>
        <taxon>Bacillati</taxon>
        <taxon>Bacillota</taxon>
        <taxon>Bacilli</taxon>
        <taxon>Bacillales</taxon>
        <taxon>Caryophanaceae</taxon>
        <taxon>Planomicrobium</taxon>
    </lineage>
</organism>
<proteinExistence type="predicted"/>
<dbReference type="EMBL" id="JBHRUJ010000017">
    <property type="protein sequence ID" value="MFC3212115.1"/>
    <property type="molecule type" value="Genomic_DNA"/>
</dbReference>
<dbReference type="RefSeq" id="WP_133299071.1">
    <property type="nucleotide sequence ID" value="NZ_JBHRUJ010000017.1"/>
</dbReference>
<protein>
    <submittedName>
        <fullName evidence="1">Uncharacterized protein</fullName>
    </submittedName>
</protein>
<name>A0ABV7KRP6_PLAOK</name>
<comment type="caution">
    <text evidence="1">The sequence shown here is derived from an EMBL/GenBank/DDBJ whole genome shotgun (WGS) entry which is preliminary data.</text>
</comment>
<keyword evidence="2" id="KW-1185">Reference proteome</keyword>
<sequence>MTVMAFFAIVGKAEATRGAGHWSLDMEKRKRPLSSDKRKTIWRNGVIPAMQPKWLTTRGVGRWSLDMEKRKR</sequence>
<dbReference type="Proteomes" id="UP001595625">
    <property type="component" value="Unassembled WGS sequence"/>
</dbReference>
<evidence type="ECO:0000313" key="2">
    <source>
        <dbReference type="Proteomes" id="UP001595625"/>
    </source>
</evidence>
<reference evidence="2" key="1">
    <citation type="journal article" date="2019" name="Int. J. Syst. Evol. Microbiol.">
        <title>The Global Catalogue of Microorganisms (GCM) 10K type strain sequencing project: providing services to taxonomists for standard genome sequencing and annotation.</title>
        <authorList>
            <consortium name="The Broad Institute Genomics Platform"/>
            <consortium name="The Broad Institute Genome Sequencing Center for Infectious Disease"/>
            <person name="Wu L."/>
            <person name="Ma J."/>
        </authorList>
    </citation>
    <scope>NUCLEOTIDE SEQUENCE [LARGE SCALE GENOMIC DNA]</scope>
    <source>
        <strain evidence="2">CCM 320</strain>
    </source>
</reference>
<accession>A0ABV7KRP6</accession>